<sequence>MEKKNWNIIFQNLIVCLIAVGLAFAVSYGGTTVFGSFPIYGLMVIIAFGIQWIVFIPSFIFKTEKYYDLTGSFTYITVIILSTILVGAFDFRSIIILILVLIWTLRLGLFLFKRIVKAGEDKRFTEMKKSGLEFFRAWNIQGLWVSFTTAAALAALTAPKLDYGIWDWITMILGVLLWILGFYFEALADHQKKKFREDSANQGKFIHGGLWDISRHPNYFGEITLWVGIALISITTLQGWRWFALISPLFVLFLLTKISGLPLLEDYADKKWGGQDDYEEYKKNTPVLIPISFKKKN</sequence>
<protein>
    <recommendedName>
        <fullName evidence="4">Steroid 5-alpha reductase C-terminal domain-containing protein</fullName>
    </recommendedName>
</protein>
<dbReference type="Proteomes" id="UP001208689">
    <property type="component" value="Chromosome"/>
</dbReference>
<keyword evidence="1" id="KW-1133">Transmembrane helix</keyword>
<accession>A0ABY6HLX3</accession>
<dbReference type="PANTHER" id="PTHR32251">
    <property type="entry name" value="3-OXO-5-ALPHA-STEROID 4-DEHYDROGENASE"/>
    <property type="match status" value="1"/>
</dbReference>
<evidence type="ECO:0000313" key="3">
    <source>
        <dbReference type="Proteomes" id="UP001208689"/>
    </source>
</evidence>
<feature type="transmembrane region" description="Helical" evidence="1">
    <location>
        <begin position="73"/>
        <end position="89"/>
    </location>
</feature>
<feature type="transmembrane region" description="Helical" evidence="1">
    <location>
        <begin position="137"/>
        <end position="159"/>
    </location>
</feature>
<dbReference type="PANTHER" id="PTHR32251:SF17">
    <property type="entry name" value="STEROID 5-ALPHA REDUCTASE C-TERMINAL DOMAIN-CONTAINING PROTEIN"/>
    <property type="match status" value="1"/>
</dbReference>
<keyword evidence="1" id="KW-0472">Membrane</keyword>
<feature type="transmembrane region" description="Helical" evidence="1">
    <location>
        <begin position="243"/>
        <end position="264"/>
    </location>
</feature>
<organism evidence="2 3">
    <name type="scientific">Candidatus Lokiarchaeum ossiferum</name>
    <dbReference type="NCBI Taxonomy" id="2951803"/>
    <lineage>
        <taxon>Archaea</taxon>
        <taxon>Promethearchaeati</taxon>
        <taxon>Promethearchaeota</taxon>
        <taxon>Promethearchaeia</taxon>
        <taxon>Promethearchaeales</taxon>
        <taxon>Promethearchaeaceae</taxon>
        <taxon>Candidatus Lokiarchaeum</taxon>
    </lineage>
</organism>
<evidence type="ECO:0000256" key="1">
    <source>
        <dbReference type="SAM" id="Phobius"/>
    </source>
</evidence>
<name>A0ABY6HLX3_9ARCH</name>
<dbReference type="PROSITE" id="PS50244">
    <property type="entry name" value="S5A_REDUCTASE"/>
    <property type="match status" value="1"/>
</dbReference>
<reference evidence="2" key="1">
    <citation type="submission" date="2022-09" db="EMBL/GenBank/DDBJ databases">
        <title>Actin cytoskeleton and complex cell architecture in an #Asgard archaeon.</title>
        <authorList>
            <person name="Ponce Toledo R.I."/>
            <person name="Schleper C."/>
            <person name="Rodrigues Oliveira T."/>
            <person name="Wollweber F."/>
            <person name="Xu J."/>
            <person name="Rittmann S."/>
            <person name="Klingl A."/>
            <person name="Pilhofer M."/>
        </authorList>
    </citation>
    <scope>NUCLEOTIDE SEQUENCE</scope>
    <source>
        <strain evidence="2">B-35</strain>
    </source>
</reference>
<dbReference type="Pfam" id="PF06966">
    <property type="entry name" value="DUF1295"/>
    <property type="match status" value="1"/>
</dbReference>
<keyword evidence="3" id="KW-1185">Reference proteome</keyword>
<evidence type="ECO:0000313" key="2">
    <source>
        <dbReference type="EMBL" id="UYP44298.1"/>
    </source>
</evidence>
<dbReference type="EMBL" id="CP104013">
    <property type="protein sequence ID" value="UYP44298.1"/>
    <property type="molecule type" value="Genomic_DNA"/>
</dbReference>
<keyword evidence="1" id="KW-0812">Transmembrane</keyword>
<feature type="transmembrane region" description="Helical" evidence="1">
    <location>
        <begin position="39"/>
        <end position="61"/>
    </location>
</feature>
<dbReference type="InterPro" id="IPR010721">
    <property type="entry name" value="UstE-like"/>
</dbReference>
<proteinExistence type="predicted"/>
<feature type="transmembrane region" description="Helical" evidence="1">
    <location>
        <begin position="165"/>
        <end position="184"/>
    </location>
</feature>
<gene>
    <name evidence="2" type="ORF">NEF87_000583</name>
</gene>
<evidence type="ECO:0008006" key="4">
    <source>
        <dbReference type="Google" id="ProtNLM"/>
    </source>
</evidence>
<dbReference type="Gene3D" id="1.20.120.1630">
    <property type="match status" value="1"/>
</dbReference>
<feature type="transmembrane region" description="Helical" evidence="1">
    <location>
        <begin position="95"/>
        <end position="116"/>
    </location>
</feature>